<dbReference type="InterPro" id="IPR050567">
    <property type="entry name" value="Mitochondrial_Carrier"/>
</dbReference>
<keyword evidence="5" id="KW-0677">Repeat</keyword>
<feature type="repeat" description="Solcar" evidence="9">
    <location>
        <begin position="26"/>
        <end position="112"/>
    </location>
</feature>
<dbReference type="PANTHER" id="PTHR45624:SF10">
    <property type="entry name" value="SLC (SOLUTE CARRIER) HOMOLOG"/>
    <property type="match status" value="1"/>
</dbReference>
<dbReference type="InterPro" id="IPR023395">
    <property type="entry name" value="MCP_dom_sf"/>
</dbReference>
<keyword evidence="8 9" id="KW-0472">Membrane</keyword>
<evidence type="ECO:0000256" key="1">
    <source>
        <dbReference type="ARBA" id="ARBA00004225"/>
    </source>
</evidence>
<name>A0A813KJP4_POLGL</name>
<evidence type="ECO:0000313" key="12">
    <source>
        <dbReference type="Proteomes" id="UP000626109"/>
    </source>
</evidence>
<evidence type="ECO:0008006" key="13">
    <source>
        <dbReference type="Google" id="ProtNLM"/>
    </source>
</evidence>
<keyword evidence="7" id="KW-0496">Mitochondrion</keyword>
<dbReference type="Pfam" id="PF00153">
    <property type="entry name" value="Mito_carr"/>
    <property type="match status" value="2"/>
</dbReference>
<evidence type="ECO:0000256" key="6">
    <source>
        <dbReference type="ARBA" id="ARBA00022989"/>
    </source>
</evidence>
<sequence>MPSEAFGLPATDLRANATEAARSDVAAVAFDLLAGSIGGMAGIVLGHPLDVVKTRQQAAASSIRTLSVFECCKVTYRAEGTVGLWRGLAPPLLSVGLYQSTLFATHQWTYKQASSGGMQEERASLLAGAISGAASCFITVPFDAVKIQLQLEKGGSSGALK</sequence>
<dbReference type="SUPFAM" id="SSF103506">
    <property type="entry name" value="Mitochondrial carrier"/>
    <property type="match status" value="1"/>
</dbReference>
<evidence type="ECO:0000256" key="10">
    <source>
        <dbReference type="RuleBase" id="RU000488"/>
    </source>
</evidence>
<comment type="caution">
    <text evidence="11">The sequence shown here is derived from an EMBL/GenBank/DDBJ whole genome shotgun (WGS) entry which is preliminary data.</text>
</comment>
<evidence type="ECO:0000256" key="4">
    <source>
        <dbReference type="ARBA" id="ARBA00022692"/>
    </source>
</evidence>
<keyword evidence="3 10" id="KW-0813">Transport</keyword>
<evidence type="ECO:0000256" key="7">
    <source>
        <dbReference type="ARBA" id="ARBA00023128"/>
    </source>
</evidence>
<comment type="subcellular location">
    <subcellularLocation>
        <location evidence="1">Mitochondrion membrane</location>
        <topology evidence="1">Multi-pass membrane protein</topology>
    </subcellularLocation>
</comment>
<evidence type="ECO:0000313" key="11">
    <source>
        <dbReference type="EMBL" id="CAE8705376.1"/>
    </source>
</evidence>
<dbReference type="Proteomes" id="UP000626109">
    <property type="component" value="Unassembled WGS sequence"/>
</dbReference>
<feature type="non-terminal residue" evidence="11">
    <location>
        <position position="1"/>
    </location>
</feature>
<dbReference type="PANTHER" id="PTHR45624">
    <property type="entry name" value="MITOCHONDRIAL BASIC AMINO ACIDS TRANSPORTER-RELATED"/>
    <property type="match status" value="1"/>
</dbReference>
<comment type="similarity">
    <text evidence="2 10">Belongs to the mitochondrial carrier (TC 2.A.29) family.</text>
</comment>
<evidence type="ECO:0000256" key="9">
    <source>
        <dbReference type="PROSITE-ProRule" id="PRU00282"/>
    </source>
</evidence>
<accession>A0A813KJP4</accession>
<organism evidence="11 12">
    <name type="scientific">Polarella glacialis</name>
    <name type="common">Dinoflagellate</name>
    <dbReference type="NCBI Taxonomy" id="89957"/>
    <lineage>
        <taxon>Eukaryota</taxon>
        <taxon>Sar</taxon>
        <taxon>Alveolata</taxon>
        <taxon>Dinophyceae</taxon>
        <taxon>Suessiales</taxon>
        <taxon>Suessiaceae</taxon>
        <taxon>Polarella</taxon>
    </lineage>
</organism>
<dbReference type="EMBL" id="CAJNNW010030962">
    <property type="protein sequence ID" value="CAE8705376.1"/>
    <property type="molecule type" value="Genomic_DNA"/>
</dbReference>
<gene>
    <name evidence="11" type="ORF">PGLA2088_LOCUS33655</name>
</gene>
<dbReference type="GO" id="GO:0022857">
    <property type="term" value="F:transmembrane transporter activity"/>
    <property type="evidence" value="ECO:0007669"/>
    <property type="project" value="TreeGrafter"/>
</dbReference>
<dbReference type="PROSITE" id="PS50920">
    <property type="entry name" value="SOLCAR"/>
    <property type="match status" value="2"/>
</dbReference>
<evidence type="ECO:0000256" key="2">
    <source>
        <dbReference type="ARBA" id="ARBA00006375"/>
    </source>
</evidence>
<keyword evidence="6" id="KW-1133">Transmembrane helix</keyword>
<dbReference type="AlphaFoldDB" id="A0A813KJP4"/>
<evidence type="ECO:0000256" key="5">
    <source>
        <dbReference type="ARBA" id="ARBA00022737"/>
    </source>
</evidence>
<reference evidence="11" key="1">
    <citation type="submission" date="2021-02" db="EMBL/GenBank/DDBJ databases">
        <authorList>
            <person name="Dougan E. K."/>
            <person name="Rhodes N."/>
            <person name="Thang M."/>
            <person name="Chan C."/>
        </authorList>
    </citation>
    <scope>NUCLEOTIDE SEQUENCE</scope>
</reference>
<dbReference type="GO" id="GO:0031966">
    <property type="term" value="C:mitochondrial membrane"/>
    <property type="evidence" value="ECO:0007669"/>
    <property type="project" value="UniProtKB-SubCell"/>
</dbReference>
<evidence type="ECO:0000256" key="8">
    <source>
        <dbReference type="ARBA" id="ARBA00023136"/>
    </source>
</evidence>
<evidence type="ECO:0000256" key="3">
    <source>
        <dbReference type="ARBA" id="ARBA00022448"/>
    </source>
</evidence>
<protein>
    <recommendedName>
        <fullName evidence="13">Mitochondrial carrier protein</fullName>
    </recommendedName>
</protein>
<dbReference type="InterPro" id="IPR018108">
    <property type="entry name" value="MCP_transmembrane"/>
</dbReference>
<proteinExistence type="inferred from homology"/>
<keyword evidence="4 9" id="KW-0812">Transmembrane</keyword>
<feature type="repeat" description="Solcar" evidence="9">
    <location>
        <begin position="119"/>
        <end position="161"/>
    </location>
</feature>
<dbReference type="Gene3D" id="1.50.40.10">
    <property type="entry name" value="Mitochondrial carrier domain"/>
    <property type="match status" value="1"/>
</dbReference>